<dbReference type="GO" id="GO:0009279">
    <property type="term" value="C:cell outer membrane"/>
    <property type="evidence" value="ECO:0007669"/>
    <property type="project" value="TreeGrafter"/>
</dbReference>
<dbReference type="AlphaFoldDB" id="A0A6N8G516"/>
<dbReference type="OrthoDB" id="441598at2"/>
<dbReference type="InterPro" id="IPR050218">
    <property type="entry name" value="LptD"/>
</dbReference>
<sequence length="750" mass="80995">MTHAAPPPEPHHIVLSSTAISSDRQSLSSAQSQFSAAKDATLLGEAISIGYPVEQNSTLVEASSGAILPLNVGNVDSRTIAKLKKFATETTAQLPENSDNNLPTLDFSAPAPAAPAPTIEPTPSTPQPQSQPPQAPAVRDRVLEVNSNYQEYDAQRQIVTAEGDVLLQYDGTVLDADRLQVNLENLIGVGEGNVALTRGQQIIRGDRFTYNLVQDTGNVLNASGEVFIPTAGADLTPIPTDVTAGGVAAQPLSDRITANQPLQQVTSPGGVNIGTGSVASPQQGGAIRRLRVEADTINFYPEGWQATNVRITNDPFSPPELELRADTMTLTREGASRDRIRTTGQRLVFDQGFSIPIPRNEQVIDRRQRQVTPGLVNLGYDSEDRGGLFVERSFNVIDNEAVRVSVTPQVFVQQAITESGGNIFSPDLYGVRGSLDATLGPQTTLTGLAVLPGLTDIGENLRASLRLRTPLNFLERPHRLTLEYSYRDRLYNGSLGYQTVRSSLGGIVTSPVIPIGDTGFNLSYQAGAQYITADSDRIDLLKPIRDNNRVSLGRLQGSAALSRGFLLWQGNPLPATATEGLRYTPTPIVPYVQVYAGMRGDASFYSNGDQQTLLTGTVGIQGQFGNFSRPFLDYTAFNVAYSQGILGGTSPFLFDRVADTRILSAGITQQIYGPFRLGVQTSINVDTGREFSTDYTLEYSRRTYGIVLRYNPTLELGSLTLRISDFNWVGGTDPFSGSEVRPVLGGVRQE</sequence>
<proteinExistence type="predicted"/>
<dbReference type="Proteomes" id="UP000441797">
    <property type="component" value="Unassembled WGS sequence"/>
</dbReference>
<feature type="region of interest" description="Disordered" evidence="1">
    <location>
        <begin position="92"/>
        <end position="137"/>
    </location>
</feature>
<dbReference type="RefSeq" id="WP_105222190.1">
    <property type="nucleotide sequence ID" value="NZ_CAWNSU010000002.1"/>
</dbReference>
<keyword evidence="3" id="KW-1185">Reference proteome</keyword>
<feature type="compositionally biased region" description="Pro residues" evidence="1">
    <location>
        <begin position="112"/>
        <end position="135"/>
    </location>
</feature>
<dbReference type="Pfam" id="PF12600">
    <property type="entry name" value="DUF3769"/>
    <property type="match status" value="1"/>
</dbReference>
<dbReference type="PANTHER" id="PTHR30189:SF1">
    <property type="entry name" value="LPS-ASSEMBLY PROTEIN LPTD"/>
    <property type="match status" value="1"/>
</dbReference>
<organism evidence="2 3">
    <name type="scientific">Gloeocapsopsis dulcis AAB1 = 1H9</name>
    <dbReference type="NCBI Taxonomy" id="1433147"/>
    <lineage>
        <taxon>Bacteria</taxon>
        <taxon>Bacillati</taxon>
        <taxon>Cyanobacteriota</taxon>
        <taxon>Cyanophyceae</taxon>
        <taxon>Oscillatoriophycideae</taxon>
        <taxon>Chroococcales</taxon>
        <taxon>Chroococcaceae</taxon>
        <taxon>Gloeocapsopsis</taxon>
        <taxon>Gloeocapsopsis dulcis</taxon>
    </lineage>
</organism>
<protein>
    <submittedName>
        <fullName evidence="2">Organic solvent tolerance protein OstA</fullName>
    </submittedName>
</protein>
<evidence type="ECO:0000313" key="2">
    <source>
        <dbReference type="EMBL" id="MUL38986.1"/>
    </source>
</evidence>
<dbReference type="InterPro" id="IPR022244">
    <property type="entry name" value="DUF3769"/>
</dbReference>
<feature type="compositionally biased region" description="Polar residues" evidence="1">
    <location>
        <begin position="92"/>
        <end position="103"/>
    </location>
</feature>
<name>A0A6N8G516_9CHRO</name>
<evidence type="ECO:0000256" key="1">
    <source>
        <dbReference type="SAM" id="MobiDB-lite"/>
    </source>
</evidence>
<comment type="caution">
    <text evidence="2">The sequence shown here is derived from an EMBL/GenBank/DDBJ whole genome shotgun (WGS) entry which is preliminary data.</text>
</comment>
<accession>A0A6N8G516</accession>
<gene>
    <name evidence="2" type="ORF">BWI75_22445</name>
</gene>
<dbReference type="GO" id="GO:1990351">
    <property type="term" value="C:transporter complex"/>
    <property type="evidence" value="ECO:0007669"/>
    <property type="project" value="TreeGrafter"/>
</dbReference>
<evidence type="ECO:0000313" key="3">
    <source>
        <dbReference type="Proteomes" id="UP000441797"/>
    </source>
</evidence>
<dbReference type="PANTHER" id="PTHR30189">
    <property type="entry name" value="LPS-ASSEMBLY PROTEIN"/>
    <property type="match status" value="1"/>
</dbReference>
<reference evidence="2 3" key="1">
    <citation type="journal article" date="2019" name="Front. Microbiol.">
        <title>Genomic Features for Desiccation Tolerance and Sugar Biosynthesis in the Extremophile Gloeocapsopsis sp. UTEX B3054.</title>
        <authorList>
            <person name="Urrejola C."/>
            <person name="Alcorta J."/>
            <person name="Salas L."/>
            <person name="Vasquez M."/>
            <person name="Polz M.F."/>
            <person name="Vicuna R."/>
            <person name="Diez B."/>
        </authorList>
    </citation>
    <scope>NUCLEOTIDE SEQUENCE [LARGE SCALE GENOMIC DNA]</scope>
    <source>
        <strain evidence="2 3">1H9</strain>
    </source>
</reference>
<dbReference type="EMBL" id="NAPY01000055">
    <property type="protein sequence ID" value="MUL38986.1"/>
    <property type="molecule type" value="Genomic_DNA"/>
</dbReference>